<reference evidence="4 5" key="1">
    <citation type="submission" date="2019-08" db="EMBL/GenBank/DDBJ databases">
        <authorList>
            <person name="Alioto T."/>
            <person name="Alioto T."/>
            <person name="Gomez Garrido J."/>
        </authorList>
    </citation>
    <scope>NUCLEOTIDE SEQUENCE [LARGE SCALE GENOMIC DNA]</scope>
</reference>
<sequence>MSTQNNSLNIPDLDHLHGSVILPLRSMFTKPIQGRILNHITLVKGLSNMIMHQQIENYFCFTKLILNNLKLEKIDIIGDYISLKTLVLCHNSIKDLGALNNLNELEYLDVSHNCLERILNFSPPKMLYYVDYSNNNIEYIDDLNSSWSLTYLNLSHNSIRNINGLQELKCLKCLNLSHNFIKQISDSLPCTLVEINLSYNDLEQIQWDMSLSMCKILNISHNKLKLLNFLKNAKQLSILNIENNMINDVLQIEFLKTLSNLRVLSAENNEFIELNIHKKIFSNNLPFKSIIDQTFIKTELVQKLNNLEVKSMLAAKMNAIKSTVLEHLSGKSPIVCRNGSSYHCNRESLPMVILVGPPKTRKKYLLNRIHMKHARKFYKASIYTTNDSEYKNKIFKTITTEQFNAMNCHGEFVFSYRYLGHSYGLNEDQLFTCISDNKILITFTNLEGALSLKLKGYNPIFVLVLPEDKLFYKNYISQSIIDKCVNQNSSPTENKTVLKKITAEQFLNETDNGVNISNSLKTDISLETFTVCSVDTTKNSNGEIKKMTQAKTIDDSYEPCRVFTNECMNNLNVCLNLYEKSTDIFHSLIYVDKSKCQKTALTEIISIMIDIYNNYYHINQKSEYRKQPNKHIMQEHIQARYELLYNELIE</sequence>
<name>A0A5E4NBH3_9HEMI</name>
<dbReference type="Gene3D" id="3.40.50.300">
    <property type="entry name" value="P-loop containing nucleotide triphosphate hydrolases"/>
    <property type="match status" value="1"/>
</dbReference>
<dbReference type="AlphaFoldDB" id="A0A5E4NBH3"/>
<evidence type="ECO:0000256" key="1">
    <source>
        <dbReference type="ARBA" id="ARBA00022614"/>
    </source>
</evidence>
<dbReference type="SUPFAM" id="SSF52540">
    <property type="entry name" value="P-loop containing nucleoside triphosphate hydrolases"/>
    <property type="match status" value="1"/>
</dbReference>
<feature type="domain" description="Guanylate kinase-like" evidence="3">
    <location>
        <begin position="349"/>
        <end position="549"/>
    </location>
</feature>
<dbReference type="InterPro" id="IPR001611">
    <property type="entry name" value="Leu-rich_rpt"/>
</dbReference>
<dbReference type="PROSITE" id="PS50052">
    <property type="entry name" value="GUANYLATE_KINASE_2"/>
    <property type="match status" value="1"/>
</dbReference>
<dbReference type="Pfam" id="PF12799">
    <property type="entry name" value="LRR_4"/>
    <property type="match status" value="2"/>
</dbReference>
<dbReference type="EMBL" id="CABPRJ010001904">
    <property type="protein sequence ID" value="VVC40486.1"/>
    <property type="molecule type" value="Genomic_DNA"/>
</dbReference>
<dbReference type="InterPro" id="IPR032675">
    <property type="entry name" value="LRR_dom_sf"/>
</dbReference>
<keyword evidence="2" id="KW-0677">Repeat</keyword>
<protein>
    <submittedName>
        <fullName evidence="4">Leucine-rich repeat,P-loop containing nucleoside triphosphate hydrolase,Leucine-rich repeat domain, L</fullName>
    </submittedName>
</protein>
<dbReference type="SUPFAM" id="SSF52058">
    <property type="entry name" value="L domain-like"/>
    <property type="match status" value="1"/>
</dbReference>
<keyword evidence="5" id="KW-1185">Reference proteome</keyword>
<evidence type="ECO:0000256" key="2">
    <source>
        <dbReference type="ARBA" id="ARBA00022737"/>
    </source>
</evidence>
<dbReference type="OrthoDB" id="6334211at2759"/>
<proteinExistence type="predicted"/>
<dbReference type="PANTHER" id="PTHR15454">
    <property type="entry name" value="NISCHARIN RELATED"/>
    <property type="match status" value="1"/>
</dbReference>
<dbReference type="PANTHER" id="PTHR15454:SF56">
    <property type="entry name" value="PROTEIN PHOSPHATASE 1 REGULATORY SUBUNIT 7-RELATED"/>
    <property type="match status" value="1"/>
</dbReference>
<evidence type="ECO:0000313" key="5">
    <source>
        <dbReference type="Proteomes" id="UP000325440"/>
    </source>
</evidence>
<dbReference type="GO" id="GO:0016787">
    <property type="term" value="F:hydrolase activity"/>
    <property type="evidence" value="ECO:0007669"/>
    <property type="project" value="UniProtKB-KW"/>
</dbReference>
<evidence type="ECO:0000313" key="4">
    <source>
        <dbReference type="EMBL" id="VVC40486.1"/>
    </source>
</evidence>
<organism evidence="4 5">
    <name type="scientific">Cinara cedri</name>
    <dbReference type="NCBI Taxonomy" id="506608"/>
    <lineage>
        <taxon>Eukaryota</taxon>
        <taxon>Metazoa</taxon>
        <taxon>Ecdysozoa</taxon>
        <taxon>Arthropoda</taxon>
        <taxon>Hexapoda</taxon>
        <taxon>Insecta</taxon>
        <taxon>Pterygota</taxon>
        <taxon>Neoptera</taxon>
        <taxon>Paraneoptera</taxon>
        <taxon>Hemiptera</taxon>
        <taxon>Sternorrhyncha</taxon>
        <taxon>Aphidomorpha</taxon>
        <taxon>Aphidoidea</taxon>
        <taxon>Aphididae</taxon>
        <taxon>Lachninae</taxon>
        <taxon>Cinara</taxon>
    </lineage>
</organism>
<dbReference type="Gene3D" id="3.80.10.10">
    <property type="entry name" value="Ribonuclease Inhibitor"/>
    <property type="match status" value="2"/>
</dbReference>
<gene>
    <name evidence="4" type="ORF">CINCED_3A008606</name>
</gene>
<evidence type="ECO:0000259" key="3">
    <source>
        <dbReference type="PROSITE" id="PS50052"/>
    </source>
</evidence>
<dbReference type="SMART" id="SM00365">
    <property type="entry name" value="LRR_SD22"/>
    <property type="match status" value="3"/>
</dbReference>
<dbReference type="InterPro" id="IPR027417">
    <property type="entry name" value="P-loop_NTPase"/>
</dbReference>
<dbReference type="InterPro" id="IPR008144">
    <property type="entry name" value="Guanylate_kin-like_dom"/>
</dbReference>
<keyword evidence="4" id="KW-0378">Hydrolase</keyword>
<dbReference type="Proteomes" id="UP000325440">
    <property type="component" value="Unassembled WGS sequence"/>
</dbReference>
<dbReference type="InterPro" id="IPR025875">
    <property type="entry name" value="Leu-rich_rpt_4"/>
</dbReference>
<dbReference type="GO" id="GO:0005737">
    <property type="term" value="C:cytoplasm"/>
    <property type="evidence" value="ECO:0007669"/>
    <property type="project" value="TreeGrafter"/>
</dbReference>
<dbReference type="PROSITE" id="PS51450">
    <property type="entry name" value="LRR"/>
    <property type="match status" value="5"/>
</dbReference>
<keyword evidence="1" id="KW-0433">Leucine-rich repeat</keyword>
<accession>A0A5E4NBH3</accession>